<feature type="transmembrane region" description="Helical" evidence="1">
    <location>
        <begin position="77"/>
        <end position="98"/>
    </location>
</feature>
<gene>
    <name evidence="2" type="ORF">Natoc_1838</name>
</gene>
<dbReference type="RefSeq" id="WP_015321078.1">
    <property type="nucleotide sequence ID" value="NC_019974.1"/>
</dbReference>
<keyword evidence="1" id="KW-1133">Transmembrane helix</keyword>
<dbReference type="EMBL" id="CP003929">
    <property type="protein sequence ID" value="AGB37633.1"/>
    <property type="molecule type" value="Genomic_DNA"/>
</dbReference>
<dbReference type="HOGENOM" id="CLU_2313863_0_0_2"/>
<name>L0K0H8_9EURY</name>
<feature type="transmembrane region" description="Helical" evidence="1">
    <location>
        <begin position="40"/>
        <end position="65"/>
    </location>
</feature>
<dbReference type="AlphaFoldDB" id="L0K0H8"/>
<evidence type="ECO:0000313" key="2">
    <source>
        <dbReference type="EMBL" id="AGB37633.1"/>
    </source>
</evidence>
<dbReference type="Proteomes" id="UP000010878">
    <property type="component" value="Chromosome"/>
</dbReference>
<sequence length="99" mass="9984">MAALVVLLSRATEILGGLVQRGEDPGVLPTLGTREEMVAAYGAAVGILGQLLLAAIAIGVGYVLGRRIDLVRGYRRFVVAVAVGSAAGAVLVGTGAQLL</sequence>
<keyword evidence="3" id="KW-1185">Reference proteome</keyword>
<organism evidence="2 3">
    <name type="scientific">Natronococcus occultus SP4</name>
    <dbReference type="NCBI Taxonomy" id="694430"/>
    <lineage>
        <taxon>Archaea</taxon>
        <taxon>Methanobacteriati</taxon>
        <taxon>Methanobacteriota</taxon>
        <taxon>Stenosarchaea group</taxon>
        <taxon>Halobacteria</taxon>
        <taxon>Halobacteriales</taxon>
        <taxon>Natrialbaceae</taxon>
        <taxon>Natronococcus</taxon>
    </lineage>
</organism>
<dbReference type="GeneID" id="14404922"/>
<protein>
    <submittedName>
        <fullName evidence="2">Uncharacterized protein</fullName>
    </submittedName>
</protein>
<dbReference type="STRING" id="694430.Natoc_1838"/>
<evidence type="ECO:0000256" key="1">
    <source>
        <dbReference type="SAM" id="Phobius"/>
    </source>
</evidence>
<dbReference type="KEGG" id="nou:Natoc_1838"/>
<accession>L0K0H8</accession>
<keyword evidence="1" id="KW-0472">Membrane</keyword>
<reference evidence="2 3" key="1">
    <citation type="submission" date="2012-11" db="EMBL/GenBank/DDBJ databases">
        <title>FINISHED of Natronococcus occultus SP4, DSM 3396.</title>
        <authorList>
            <consortium name="DOE Joint Genome Institute"/>
            <person name="Eisen J."/>
            <person name="Huntemann M."/>
            <person name="Wei C.-L."/>
            <person name="Han J."/>
            <person name="Detter J.C."/>
            <person name="Han C."/>
            <person name="Tapia R."/>
            <person name="Chen A."/>
            <person name="Kyrpides N."/>
            <person name="Mavromatis K."/>
            <person name="Markowitz V."/>
            <person name="Szeto E."/>
            <person name="Ivanova N."/>
            <person name="Mikhailova N."/>
            <person name="Ovchinnikova G."/>
            <person name="Pagani I."/>
            <person name="Pati A."/>
            <person name="Goodwin L."/>
            <person name="Nordberg H.P."/>
            <person name="Cantor M.N."/>
            <person name="Hua S.X."/>
            <person name="Woyke T."/>
            <person name="Eisen J."/>
            <person name="Klenk H.-P."/>
            <person name="Klenk H.-P."/>
        </authorList>
    </citation>
    <scope>NUCLEOTIDE SEQUENCE [LARGE SCALE GENOMIC DNA]</scope>
    <source>
        <strain evidence="2 3">SP4</strain>
    </source>
</reference>
<keyword evidence="1" id="KW-0812">Transmembrane</keyword>
<proteinExistence type="predicted"/>
<dbReference type="eggNOG" id="ENOG502N64C">
    <property type="taxonomic scope" value="Archaea"/>
</dbReference>
<evidence type="ECO:0000313" key="3">
    <source>
        <dbReference type="Proteomes" id="UP000010878"/>
    </source>
</evidence>